<dbReference type="OrthoDB" id="3922785at2759"/>
<dbReference type="AlphaFoldDB" id="A0A132B8C0"/>
<accession>A0A132B8C0</accession>
<dbReference type="KEGG" id="psco:LY89DRAFT_725429"/>
<dbReference type="EMBL" id="KQ947437">
    <property type="protein sequence ID" value="KUJ08124.1"/>
    <property type="molecule type" value="Genomic_DNA"/>
</dbReference>
<evidence type="ECO:0000313" key="3">
    <source>
        <dbReference type="Proteomes" id="UP000070700"/>
    </source>
</evidence>
<evidence type="ECO:0000313" key="2">
    <source>
        <dbReference type="EMBL" id="KUJ08124.1"/>
    </source>
</evidence>
<feature type="compositionally biased region" description="Basic and acidic residues" evidence="1">
    <location>
        <begin position="605"/>
        <end position="622"/>
    </location>
</feature>
<dbReference type="RefSeq" id="XP_018062479.1">
    <property type="nucleotide sequence ID" value="XM_018218976.1"/>
</dbReference>
<dbReference type="InParanoid" id="A0A132B8C0"/>
<evidence type="ECO:0000256" key="1">
    <source>
        <dbReference type="SAM" id="MobiDB-lite"/>
    </source>
</evidence>
<dbReference type="GeneID" id="28828702"/>
<sequence length="646" mass="73539">MATETVRPILQRGRLNRSRNYGRYDFERFDNLSSTHASIGHSTFDKVNVNCRFLFKKSRWGVLGEQKNPAGIIFLDLSFDQPKDSQLHSAMVIITLDDEDEDLLDVSRNYNVLNKRPQCPVQMTDCYGPKGFSGEAKTIHTKKSLHLTPNAQFAGSGFGGLGVDHVSSFTSSSRWRFSGTLLPGKDRHWAYKALKWDLSENDLETQATHSNVIHTAFTFEHSGQPFFMKVDETPSHVKKDDGAIVTMVTFGDKISFKTPLDERAQQLQFEMELANMHAIPMEVPDPKPATFFNFLQNSGKANIPIVQRPLQSSTGPQSSLSSSVQDQLPSSIQPQLLQGSENISSVEDTTNATIANLAQAFEDLQRVDQGTFQQVRSPLSSSKIVVTEGTRFLPANTDISNTNDQQQEDSEQQMILCLLRMPAILTLLRLITALLGLFNQKRSSRTEDEGDTPCLTTPTRKSLELANQVETGWPSPSLEKSAGAKHDFLQAETSGWIHEPSSAETAEMLRSTPVQPYRKDKSKMTVIEQTQDWRSGTRHLRLERYDLERERDKMERSQLLDMERDIKRRRDLTEKITAFDAERQQEEYIQREEYRRLVAIEDQERREARMRERIRAQEDAVRQRRAVPTPHDPEQRAEDSGYGLGW</sequence>
<reference evidence="2 3" key="1">
    <citation type="submission" date="2015-10" db="EMBL/GenBank/DDBJ databases">
        <title>Full genome of DAOMC 229536 Phialocephala scopiformis, a fungal endophyte of spruce producing the potent anti-insectan compound rugulosin.</title>
        <authorList>
            <consortium name="DOE Joint Genome Institute"/>
            <person name="Walker A.K."/>
            <person name="Frasz S.L."/>
            <person name="Seifert K.A."/>
            <person name="Miller J.D."/>
            <person name="Mondo S.J."/>
            <person name="Labutti K."/>
            <person name="Lipzen A."/>
            <person name="Dockter R."/>
            <person name="Kennedy M."/>
            <person name="Grigoriev I.V."/>
            <person name="Spatafora J.W."/>
        </authorList>
    </citation>
    <scope>NUCLEOTIDE SEQUENCE [LARGE SCALE GENOMIC DNA]</scope>
    <source>
        <strain evidence="2 3">CBS 120377</strain>
    </source>
</reference>
<organism evidence="2 3">
    <name type="scientific">Mollisia scopiformis</name>
    <name type="common">Conifer needle endophyte fungus</name>
    <name type="synonym">Phialocephala scopiformis</name>
    <dbReference type="NCBI Taxonomy" id="149040"/>
    <lineage>
        <taxon>Eukaryota</taxon>
        <taxon>Fungi</taxon>
        <taxon>Dikarya</taxon>
        <taxon>Ascomycota</taxon>
        <taxon>Pezizomycotina</taxon>
        <taxon>Leotiomycetes</taxon>
        <taxon>Helotiales</taxon>
        <taxon>Mollisiaceae</taxon>
        <taxon>Mollisia</taxon>
    </lineage>
</organism>
<name>A0A132B8C0_MOLSC</name>
<feature type="region of interest" description="Disordered" evidence="1">
    <location>
        <begin position="605"/>
        <end position="646"/>
    </location>
</feature>
<feature type="region of interest" description="Disordered" evidence="1">
    <location>
        <begin position="309"/>
        <end position="330"/>
    </location>
</feature>
<proteinExistence type="predicted"/>
<keyword evidence="3" id="KW-1185">Reference proteome</keyword>
<protein>
    <submittedName>
        <fullName evidence="2">Uncharacterized protein</fullName>
    </submittedName>
</protein>
<dbReference type="Proteomes" id="UP000070700">
    <property type="component" value="Unassembled WGS sequence"/>
</dbReference>
<gene>
    <name evidence="2" type="ORF">LY89DRAFT_725429</name>
</gene>